<dbReference type="GO" id="GO:0009966">
    <property type="term" value="P:regulation of signal transduction"/>
    <property type="evidence" value="ECO:0007669"/>
    <property type="project" value="TreeGrafter"/>
</dbReference>
<name>A0A182QXM4_9DIPT</name>
<reference evidence="7" key="1">
    <citation type="submission" date="2014-01" db="EMBL/GenBank/DDBJ databases">
        <title>The Genome Sequence of Anopheles farauti FAR1 (V2).</title>
        <authorList>
            <consortium name="The Broad Institute Genomics Platform"/>
            <person name="Neafsey D.E."/>
            <person name="Besansky N."/>
            <person name="Howell P."/>
            <person name="Walton C."/>
            <person name="Young S.K."/>
            <person name="Zeng Q."/>
            <person name="Gargeya S."/>
            <person name="Fitzgerald M."/>
            <person name="Haas B."/>
            <person name="Abouelleil A."/>
            <person name="Allen A.W."/>
            <person name="Alvarado L."/>
            <person name="Arachchi H.M."/>
            <person name="Berlin A.M."/>
            <person name="Chapman S.B."/>
            <person name="Gainer-Dewar J."/>
            <person name="Goldberg J."/>
            <person name="Griggs A."/>
            <person name="Gujja S."/>
            <person name="Hansen M."/>
            <person name="Howarth C."/>
            <person name="Imamovic A."/>
            <person name="Ireland A."/>
            <person name="Larimer J."/>
            <person name="McCowan C."/>
            <person name="Murphy C."/>
            <person name="Pearson M."/>
            <person name="Poon T.W."/>
            <person name="Priest M."/>
            <person name="Roberts A."/>
            <person name="Saif S."/>
            <person name="Shea T."/>
            <person name="Sisk P."/>
            <person name="Sykes S."/>
            <person name="Wortman J."/>
            <person name="Nusbaum C."/>
            <person name="Birren B."/>
        </authorList>
    </citation>
    <scope>NUCLEOTIDE SEQUENCE [LARGE SCALE GENOMIC DNA]</scope>
    <source>
        <strain evidence="7">FAR1</strain>
    </source>
</reference>
<dbReference type="VEuPathDB" id="VectorBase:AFAF018916"/>
<dbReference type="GO" id="GO:0005576">
    <property type="term" value="C:extracellular region"/>
    <property type="evidence" value="ECO:0007669"/>
    <property type="project" value="UniProtKB-SubCell"/>
</dbReference>
<feature type="domain" description="IGFBP N-terminal" evidence="5">
    <location>
        <begin position="37"/>
        <end position="112"/>
    </location>
</feature>
<dbReference type="GO" id="GO:0001558">
    <property type="term" value="P:regulation of cell growth"/>
    <property type="evidence" value="ECO:0007669"/>
    <property type="project" value="InterPro"/>
</dbReference>
<dbReference type="GO" id="GO:0005520">
    <property type="term" value="F:insulin-like growth factor binding"/>
    <property type="evidence" value="ECO:0007669"/>
    <property type="project" value="InterPro"/>
</dbReference>
<evidence type="ECO:0000256" key="3">
    <source>
        <dbReference type="ARBA" id="ARBA00022729"/>
    </source>
</evidence>
<dbReference type="InterPro" id="IPR009030">
    <property type="entry name" value="Growth_fac_rcpt_cys_sf"/>
</dbReference>
<accession>A0A182QXM4</accession>
<evidence type="ECO:0000256" key="4">
    <source>
        <dbReference type="ARBA" id="ARBA00023157"/>
    </source>
</evidence>
<evidence type="ECO:0000256" key="1">
    <source>
        <dbReference type="ARBA" id="ARBA00004613"/>
    </source>
</evidence>
<dbReference type="Gene3D" id="4.10.40.20">
    <property type="match status" value="1"/>
</dbReference>
<sequence>MGKVLAAIPALNGSISTINFSIKLLIYCLMVLNVKTFGLKCVCNPDECDIIRPEDCPGKGYIVWDPCKCCKVCARTVGEACGGPGGFSGTCEPPLSCVSKPPVGGSGVCMELRWFCSVARRLSLPGWRRFCRTGTGPAAELASVPVPRATFPARDDLGRQESGDLIKMKLNLFQNVPSTSSLDGDRPGGRDCPETVLIEPGCEIVNRKCKCWDRIRLCKSKSITKWDFKNMEECQLNIENLVKTELEFDEDYTAPPRISFGEYARQDNRSSLVEEGGEKSCFNVGEAVKRKEELMHHDIRRVERWIKELETNVWSEPISSRRLHTMEEM</sequence>
<dbReference type="PROSITE" id="PS51323">
    <property type="entry name" value="IGFBP_N_2"/>
    <property type="match status" value="1"/>
</dbReference>
<protein>
    <recommendedName>
        <fullName evidence="5">IGFBP N-terminal domain-containing protein</fullName>
    </recommendedName>
</protein>
<dbReference type="Proteomes" id="UP000075886">
    <property type="component" value="Unassembled WGS sequence"/>
</dbReference>
<dbReference type="EnsemblMetazoa" id="AFAF018916-RA">
    <property type="protein sequence ID" value="AFAF018916-PA"/>
    <property type="gene ID" value="AFAF018916"/>
</dbReference>
<reference evidence="6" key="2">
    <citation type="submission" date="2020-05" db="UniProtKB">
        <authorList>
            <consortium name="EnsemblMetazoa"/>
        </authorList>
    </citation>
    <scope>IDENTIFICATION</scope>
    <source>
        <strain evidence="6">FAR1</strain>
    </source>
</reference>
<dbReference type="PANTHER" id="PTHR14186:SF20">
    <property type="entry name" value="CYSTEINE-RICH MOTOR NEURON 1 PROTEIN-LIKE"/>
    <property type="match status" value="1"/>
</dbReference>
<proteinExistence type="predicted"/>
<dbReference type="SUPFAM" id="SSF57184">
    <property type="entry name" value="Growth factor receptor domain"/>
    <property type="match status" value="1"/>
</dbReference>
<keyword evidence="2" id="KW-0964">Secreted</keyword>
<dbReference type="PANTHER" id="PTHR14186">
    <property type="entry name" value="INSULIN-LIKE GROWTH FACTOR BINDING PROTEIN-RELATED"/>
    <property type="match status" value="1"/>
</dbReference>
<keyword evidence="3" id="KW-0732">Signal</keyword>
<evidence type="ECO:0000259" key="5">
    <source>
        <dbReference type="PROSITE" id="PS51323"/>
    </source>
</evidence>
<dbReference type="EMBL" id="AXCN02001098">
    <property type="status" value="NOT_ANNOTATED_CDS"/>
    <property type="molecule type" value="Genomic_DNA"/>
</dbReference>
<organism evidence="6 7">
    <name type="scientific">Anopheles farauti</name>
    <dbReference type="NCBI Taxonomy" id="69004"/>
    <lineage>
        <taxon>Eukaryota</taxon>
        <taxon>Metazoa</taxon>
        <taxon>Ecdysozoa</taxon>
        <taxon>Arthropoda</taxon>
        <taxon>Hexapoda</taxon>
        <taxon>Insecta</taxon>
        <taxon>Pterygota</taxon>
        <taxon>Neoptera</taxon>
        <taxon>Endopterygota</taxon>
        <taxon>Diptera</taxon>
        <taxon>Nematocera</taxon>
        <taxon>Culicoidea</taxon>
        <taxon>Culicidae</taxon>
        <taxon>Anophelinae</taxon>
        <taxon>Anopheles</taxon>
    </lineage>
</organism>
<comment type="subcellular location">
    <subcellularLocation>
        <location evidence="1">Secreted</location>
    </subcellularLocation>
</comment>
<keyword evidence="4" id="KW-1015">Disulfide bond</keyword>
<evidence type="ECO:0000256" key="2">
    <source>
        <dbReference type="ARBA" id="ARBA00022525"/>
    </source>
</evidence>
<keyword evidence="7" id="KW-1185">Reference proteome</keyword>
<dbReference type="InterPro" id="IPR000867">
    <property type="entry name" value="IGFBP-like"/>
</dbReference>
<dbReference type="InterPro" id="IPR011390">
    <property type="entry name" value="IGFBP_rP_mac25"/>
</dbReference>
<evidence type="ECO:0000313" key="7">
    <source>
        <dbReference type="Proteomes" id="UP000075886"/>
    </source>
</evidence>
<evidence type="ECO:0000313" key="6">
    <source>
        <dbReference type="EnsemblMetazoa" id="AFAF018916-PA"/>
    </source>
</evidence>
<dbReference type="Pfam" id="PF00219">
    <property type="entry name" value="IGFBP"/>
    <property type="match status" value="1"/>
</dbReference>
<dbReference type="AlphaFoldDB" id="A0A182QXM4"/>